<dbReference type="Pfam" id="PF06186">
    <property type="entry name" value="DUF992"/>
    <property type="match status" value="1"/>
</dbReference>
<dbReference type="Proteomes" id="UP000440694">
    <property type="component" value="Unassembled WGS sequence"/>
</dbReference>
<protein>
    <submittedName>
        <fullName evidence="2">DUF992 domain-containing protein</fullName>
    </submittedName>
</protein>
<accession>A0A6I3KGM2</accession>
<evidence type="ECO:0000256" key="1">
    <source>
        <dbReference type="SAM" id="SignalP"/>
    </source>
</evidence>
<dbReference type="InterPro" id="IPR009333">
    <property type="entry name" value="DUF992"/>
</dbReference>
<reference evidence="2 3" key="1">
    <citation type="submission" date="2019-11" db="EMBL/GenBank/DDBJ databases">
        <title>Identification of a novel strain.</title>
        <authorList>
            <person name="Xu Q."/>
            <person name="Wang G."/>
        </authorList>
    </citation>
    <scope>NUCLEOTIDE SEQUENCE [LARGE SCALE GENOMIC DNA]</scope>
    <source>
        <strain evidence="3">xq</strain>
    </source>
</reference>
<dbReference type="EMBL" id="WMBQ01000001">
    <property type="protein sequence ID" value="MTD93316.1"/>
    <property type="molecule type" value="Genomic_DNA"/>
</dbReference>
<proteinExistence type="predicted"/>
<keyword evidence="1" id="KW-0732">Signal</keyword>
<dbReference type="AlphaFoldDB" id="A0A6I3KGM2"/>
<dbReference type="RefSeq" id="WP_154737868.1">
    <property type="nucleotide sequence ID" value="NZ_WMBQ01000001.1"/>
</dbReference>
<organism evidence="2 3">
    <name type="scientific">Hyphomicrobium album</name>
    <dbReference type="NCBI Taxonomy" id="2665159"/>
    <lineage>
        <taxon>Bacteria</taxon>
        <taxon>Pseudomonadati</taxon>
        <taxon>Pseudomonadota</taxon>
        <taxon>Alphaproteobacteria</taxon>
        <taxon>Hyphomicrobiales</taxon>
        <taxon>Hyphomicrobiaceae</taxon>
        <taxon>Hyphomicrobium</taxon>
    </lineage>
</organism>
<evidence type="ECO:0000313" key="3">
    <source>
        <dbReference type="Proteomes" id="UP000440694"/>
    </source>
</evidence>
<feature type="signal peptide" evidence="1">
    <location>
        <begin position="1"/>
        <end position="27"/>
    </location>
</feature>
<keyword evidence="3" id="KW-1185">Reference proteome</keyword>
<gene>
    <name evidence="2" type="ORF">GIW81_03080</name>
</gene>
<feature type="chain" id="PRO_5026176361" evidence="1">
    <location>
        <begin position="28"/>
        <end position="159"/>
    </location>
</feature>
<evidence type="ECO:0000313" key="2">
    <source>
        <dbReference type="EMBL" id="MTD93316.1"/>
    </source>
</evidence>
<name>A0A6I3KGM2_9HYPH</name>
<sequence>MRLAQFARLSGIGLCSAAFALAMPARAAHIEIGFLNCKVSGGIGFVFGSSKELECVFKGPHGSEDYHGSIDRFGIDLGFTDGGKIVWTVFAPSKDVPAGALAGGYAGVSAEATAGLGIGANALLGGSNKSIALQPLSVQGQEGLNVAVGVAELRLRPGA</sequence>
<comment type="caution">
    <text evidence="2">The sequence shown here is derived from an EMBL/GenBank/DDBJ whole genome shotgun (WGS) entry which is preliminary data.</text>
</comment>